<name>A0A0A5HKB4_9BACI</name>
<reference evidence="3 4" key="1">
    <citation type="submission" date="2013-08" db="EMBL/GenBank/DDBJ databases">
        <authorList>
            <person name="Huang J."/>
            <person name="Wang G."/>
        </authorList>
    </citation>
    <scope>NUCLEOTIDE SEQUENCE [LARGE SCALE GENOMIC DNA]</scope>
    <source>
        <strain evidence="3 4">JSM 072002</strain>
    </source>
</reference>
<dbReference type="PANTHER" id="PTHR46558:SF4">
    <property type="entry name" value="DNA-BIDING PHAGE PROTEIN"/>
    <property type="match status" value="1"/>
</dbReference>
<keyword evidence="4" id="KW-1185">Reference proteome</keyword>
<evidence type="ECO:0000313" key="3">
    <source>
        <dbReference type="EMBL" id="KGX84052.1"/>
    </source>
</evidence>
<sequence length="73" mass="8490">MENKVKEFRRRFSWSQEKLAGILGVSRQTVISIEGGKYKPSLLLAFKISWAFDVKIEDIFIPNEEERNGSNEK</sequence>
<dbReference type="Proteomes" id="UP000030401">
    <property type="component" value="Unassembled WGS sequence"/>
</dbReference>
<dbReference type="OrthoDB" id="6386941at2"/>
<protein>
    <recommendedName>
        <fullName evidence="2">HTH cro/C1-type domain-containing protein</fullName>
    </recommendedName>
</protein>
<dbReference type="CDD" id="cd00093">
    <property type="entry name" value="HTH_XRE"/>
    <property type="match status" value="1"/>
</dbReference>
<proteinExistence type="predicted"/>
<dbReference type="InterPro" id="IPR001387">
    <property type="entry name" value="Cro/C1-type_HTH"/>
</dbReference>
<dbReference type="PANTHER" id="PTHR46558">
    <property type="entry name" value="TRACRIPTIONAL REGULATORY PROTEIN-RELATED-RELATED"/>
    <property type="match status" value="1"/>
</dbReference>
<dbReference type="SUPFAM" id="SSF47413">
    <property type="entry name" value="lambda repressor-like DNA-binding domains"/>
    <property type="match status" value="1"/>
</dbReference>
<dbReference type="PROSITE" id="PS50943">
    <property type="entry name" value="HTH_CROC1"/>
    <property type="match status" value="1"/>
</dbReference>
<dbReference type="Pfam" id="PF01381">
    <property type="entry name" value="HTH_3"/>
    <property type="match status" value="1"/>
</dbReference>
<gene>
    <name evidence="3" type="ORF">N784_15280</name>
</gene>
<dbReference type="STRING" id="1385512.N784_15280"/>
<evidence type="ECO:0000313" key="4">
    <source>
        <dbReference type="Proteomes" id="UP000030401"/>
    </source>
</evidence>
<comment type="caution">
    <text evidence="3">The sequence shown here is derived from an EMBL/GenBank/DDBJ whole genome shotgun (WGS) entry which is preliminary data.</text>
</comment>
<dbReference type="SMART" id="SM00530">
    <property type="entry name" value="HTH_XRE"/>
    <property type="match status" value="1"/>
</dbReference>
<dbReference type="eggNOG" id="COG1476">
    <property type="taxonomic scope" value="Bacteria"/>
</dbReference>
<evidence type="ECO:0000259" key="2">
    <source>
        <dbReference type="PROSITE" id="PS50943"/>
    </source>
</evidence>
<dbReference type="InterPro" id="IPR010982">
    <property type="entry name" value="Lambda_DNA-bd_dom_sf"/>
</dbReference>
<dbReference type="RefSeq" id="WP_036836490.1">
    <property type="nucleotide sequence ID" value="NZ_AVPG01000051.1"/>
</dbReference>
<keyword evidence="1" id="KW-0238">DNA-binding</keyword>
<dbReference type="GO" id="GO:0003677">
    <property type="term" value="F:DNA binding"/>
    <property type="evidence" value="ECO:0007669"/>
    <property type="project" value="UniProtKB-KW"/>
</dbReference>
<organism evidence="3 4">
    <name type="scientific">Pontibacillus litoralis JSM 072002</name>
    <dbReference type="NCBI Taxonomy" id="1385512"/>
    <lineage>
        <taxon>Bacteria</taxon>
        <taxon>Bacillati</taxon>
        <taxon>Bacillota</taxon>
        <taxon>Bacilli</taxon>
        <taxon>Bacillales</taxon>
        <taxon>Bacillaceae</taxon>
        <taxon>Pontibacillus</taxon>
    </lineage>
</organism>
<dbReference type="Gene3D" id="1.10.260.40">
    <property type="entry name" value="lambda repressor-like DNA-binding domains"/>
    <property type="match status" value="1"/>
</dbReference>
<dbReference type="EMBL" id="AVPG01000051">
    <property type="protein sequence ID" value="KGX84052.1"/>
    <property type="molecule type" value="Genomic_DNA"/>
</dbReference>
<evidence type="ECO:0000256" key="1">
    <source>
        <dbReference type="ARBA" id="ARBA00023125"/>
    </source>
</evidence>
<feature type="domain" description="HTH cro/C1-type" evidence="2">
    <location>
        <begin position="5"/>
        <end position="59"/>
    </location>
</feature>
<dbReference type="AlphaFoldDB" id="A0A0A5HKB4"/>
<accession>A0A0A5HKB4</accession>